<feature type="domain" description="Carbohydrate kinase FGGY C-terminal" evidence="10">
    <location>
        <begin position="263"/>
        <end position="450"/>
    </location>
</feature>
<dbReference type="InterPro" id="IPR018485">
    <property type="entry name" value="FGGY_C"/>
</dbReference>
<dbReference type="HOGENOM" id="CLU_009281_2_3_9"/>
<evidence type="ECO:0000256" key="1">
    <source>
        <dbReference type="ARBA" id="ARBA00005190"/>
    </source>
</evidence>
<protein>
    <recommendedName>
        <fullName evidence="3">glycerol kinase</fullName>
        <ecNumber evidence="3">2.7.1.30</ecNumber>
    </recommendedName>
</protein>
<dbReference type="PANTHER" id="PTHR10196">
    <property type="entry name" value="SUGAR KINASE"/>
    <property type="match status" value="1"/>
</dbReference>
<name>W6T4C6_9LACO</name>
<keyword evidence="7" id="KW-0319">Glycerol metabolism</keyword>
<dbReference type="PATRIC" id="fig|1400520.3.peg.2988"/>
<dbReference type="CDD" id="cd07769">
    <property type="entry name" value="ASKHA_NBD_FGGY_GK"/>
    <property type="match status" value="1"/>
</dbReference>
<dbReference type="InterPro" id="IPR043129">
    <property type="entry name" value="ATPase_NBD"/>
</dbReference>
<dbReference type="PIRSF" id="PIRSF000538">
    <property type="entry name" value="GlpK"/>
    <property type="match status" value="1"/>
</dbReference>
<dbReference type="STRING" id="1400520.LFAB_15240"/>
<dbReference type="Pfam" id="PF02782">
    <property type="entry name" value="FGGY_C"/>
    <property type="match status" value="1"/>
</dbReference>
<keyword evidence="5" id="KW-0547">Nucleotide-binding</keyword>
<evidence type="ECO:0000256" key="8">
    <source>
        <dbReference type="ARBA" id="ARBA00022840"/>
    </source>
</evidence>
<accession>W6T4C6</accession>
<dbReference type="OrthoDB" id="9805576at2"/>
<feature type="domain" description="Carbohydrate kinase FGGY N-terminal" evidence="9">
    <location>
        <begin position="4"/>
        <end position="252"/>
    </location>
</feature>
<dbReference type="FunFam" id="3.30.420.40:FF:000086">
    <property type="entry name" value="Glycerol kinase"/>
    <property type="match status" value="1"/>
</dbReference>
<evidence type="ECO:0000313" key="11">
    <source>
        <dbReference type="EMBL" id="ETY72871.1"/>
    </source>
</evidence>
<dbReference type="PANTHER" id="PTHR10196:SF69">
    <property type="entry name" value="GLYCEROL KINASE"/>
    <property type="match status" value="1"/>
</dbReference>
<dbReference type="eggNOG" id="COG0554">
    <property type="taxonomic scope" value="Bacteria"/>
</dbReference>
<dbReference type="Gene3D" id="3.30.420.40">
    <property type="match status" value="2"/>
</dbReference>
<evidence type="ECO:0000256" key="5">
    <source>
        <dbReference type="ARBA" id="ARBA00022741"/>
    </source>
</evidence>
<evidence type="ECO:0000313" key="12">
    <source>
        <dbReference type="Proteomes" id="UP000019247"/>
    </source>
</evidence>
<evidence type="ECO:0000256" key="3">
    <source>
        <dbReference type="ARBA" id="ARBA00012099"/>
    </source>
</evidence>
<evidence type="ECO:0000256" key="4">
    <source>
        <dbReference type="ARBA" id="ARBA00022679"/>
    </source>
</evidence>
<gene>
    <name evidence="11" type="ORF">LFAB_15240</name>
</gene>
<dbReference type="GO" id="GO:0005524">
    <property type="term" value="F:ATP binding"/>
    <property type="evidence" value="ECO:0007669"/>
    <property type="project" value="UniProtKB-KW"/>
</dbReference>
<comment type="pathway">
    <text evidence="1">Polyol metabolism; glycerol degradation via glycerol kinase pathway; sn-glycerol 3-phosphate from glycerol: step 1/1.</text>
</comment>
<evidence type="ECO:0000259" key="9">
    <source>
        <dbReference type="Pfam" id="PF00370"/>
    </source>
</evidence>
<evidence type="ECO:0000256" key="6">
    <source>
        <dbReference type="ARBA" id="ARBA00022777"/>
    </source>
</evidence>
<comment type="caution">
    <text evidence="11">The sequence shown here is derived from an EMBL/GenBank/DDBJ whole genome shotgun (WGS) entry which is preliminary data.</text>
</comment>
<dbReference type="RefSeq" id="WP_033614585.1">
    <property type="nucleotide sequence ID" value="NZ_KK036524.1"/>
</dbReference>
<comment type="similarity">
    <text evidence="2">Belongs to the FGGY kinase family.</text>
</comment>
<keyword evidence="8" id="KW-0067">ATP-binding</keyword>
<dbReference type="GO" id="GO:0004370">
    <property type="term" value="F:glycerol kinase activity"/>
    <property type="evidence" value="ECO:0007669"/>
    <property type="project" value="UniProtKB-EC"/>
</dbReference>
<dbReference type="SUPFAM" id="SSF53067">
    <property type="entry name" value="Actin-like ATPase domain"/>
    <property type="match status" value="2"/>
</dbReference>
<dbReference type="EMBL" id="AWWK01000076">
    <property type="protein sequence ID" value="ETY72871.1"/>
    <property type="molecule type" value="Genomic_DNA"/>
</dbReference>
<organism evidence="11 12">
    <name type="scientific">Lactiplantibacillus fabifermentans T30PCM01</name>
    <dbReference type="NCBI Taxonomy" id="1400520"/>
    <lineage>
        <taxon>Bacteria</taxon>
        <taxon>Bacillati</taxon>
        <taxon>Bacillota</taxon>
        <taxon>Bacilli</taxon>
        <taxon>Lactobacillales</taxon>
        <taxon>Lactobacillaceae</taxon>
        <taxon>Lactiplantibacillus</taxon>
    </lineage>
</organism>
<dbReference type="InterPro" id="IPR018484">
    <property type="entry name" value="FGGY_N"/>
</dbReference>
<dbReference type="NCBIfam" id="NF000756">
    <property type="entry name" value="PRK00047.1"/>
    <property type="match status" value="1"/>
</dbReference>
<dbReference type="InterPro" id="IPR000577">
    <property type="entry name" value="Carb_kinase_FGGY"/>
</dbReference>
<keyword evidence="6 11" id="KW-0418">Kinase</keyword>
<evidence type="ECO:0000259" key="10">
    <source>
        <dbReference type="Pfam" id="PF02782"/>
    </source>
</evidence>
<keyword evidence="4" id="KW-0808">Transferase</keyword>
<dbReference type="Pfam" id="PF00370">
    <property type="entry name" value="FGGY_N"/>
    <property type="match status" value="1"/>
</dbReference>
<dbReference type="GO" id="GO:0005829">
    <property type="term" value="C:cytosol"/>
    <property type="evidence" value="ECO:0007669"/>
    <property type="project" value="TreeGrafter"/>
</dbReference>
<dbReference type="Proteomes" id="UP000019247">
    <property type="component" value="Unassembled WGS sequence"/>
</dbReference>
<sequence length="499" mass="55194">MAEYIIGIDQSTQSTKVFLYDRQGKIVAKASRKHRQIINDQGWISHDLSEIYANLLICVKAIFADPQIHTTDIRAVGLTNQRETVAAWARDTGEPLSKAVVWQDARSEALCQQLQQREPNANKLVIYKSGLPISPYFPAAKMAWLLANEATVTSAAAKGNLCLGTIDSWLLYRLTSGNSFYTEPSNACRTELMNLTTRQWDPELLKLFGISKQYLPEIIASDSNFGQTDFDGILAEPIPIYGVLGDSEGALYGQGGTHCGDLKATYGTGSSIMINVGNQPVRSKSGLVTSIGWQQGSQVVYVLEGNINYTGALVTWLKDSLQLIHEDSETEELAMQANIRDKTVIVPAFTGLGAPHWENNARATILNMSTMTKRAELVKASLESIALQIQDVIESTKDDVADISDVLYVDGGPTHNNYLMQCQSDLSNMKIAVPNNEDMSAFGAALMAGNAIGFYDDKHMDNYIDYRYYQPEMTLTQRSAKLHDWQNAIMTVKEHAQKK</sequence>
<evidence type="ECO:0000256" key="2">
    <source>
        <dbReference type="ARBA" id="ARBA00009156"/>
    </source>
</evidence>
<dbReference type="GO" id="GO:0019563">
    <property type="term" value="P:glycerol catabolic process"/>
    <property type="evidence" value="ECO:0007669"/>
    <property type="project" value="TreeGrafter"/>
</dbReference>
<evidence type="ECO:0000256" key="7">
    <source>
        <dbReference type="ARBA" id="ARBA00022798"/>
    </source>
</evidence>
<dbReference type="AlphaFoldDB" id="W6T4C6"/>
<dbReference type="EC" id="2.7.1.30" evidence="3"/>
<reference evidence="11 12" key="1">
    <citation type="journal article" date="2014" name="Genome Announc.">
        <title>Genome Sequence of Lactobacillus fabifermentans Strain T30PCM01, Isolated from Fermenting Grape Marc.</title>
        <authorList>
            <person name="Treu L."/>
            <person name="Vendramin V."/>
            <person name="Bovo B."/>
            <person name="Giacomini A."/>
            <person name="Corich V."/>
            <person name="Campanaro S."/>
        </authorList>
    </citation>
    <scope>NUCLEOTIDE SEQUENCE [LARGE SCALE GENOMIC DNA]</scope>
    <source>
        <strain evidence="11 12">T30PCM01</strain>
    </source>
</reference>
<proteinExistence type="inferred from homology"/>